<proteinExistence type="predicted"/>
<evidence type="ECO:0000313" key="2">
    <source>
        <dbReference type="EMBL" id="ACI98297.1"/>
    </source>
</evidence>
<feature type="compositionally biased region" description="Low complexity" evidence="1">
    <location>
        <begin position="96"/>
        <end position="106"/>
    </location>
</feature>
<evidence type="ECO:0000256" key="1">
    <source>
        <dbReference type="SAM" id="MobiDB-lite"/>
    </source>
</evidence>
<dbReference type="AlphaFoldDB" id="B6IS61"/>
<accession>B6IS61</accession>
<gene>
    <name evidence="2" type="ordered locus">RC1_0867</name>
</gene>
<sequence>MRRRRTAPGRILPDRCAAIAQRAARLVRRARDTPHGGGGQARPENLDGAMRWRRLRKRNGAGAPQPLGDGFIWTKPAEDSSVFRIPRRVGPRRAACRGAQAARATRLPMRTKRVQSDT</sequence>
<feature type="region of interest" description="Disordered" evidence="1">
    <location>
        <begin position="94"/>
        <end position="118"/>
    </location>
</feature>
<feature type="compositionally biased region" description="Basic residues" evidence="1">
    <location>
        <begin position="109"/>
        <end position="118"/>
    </location>
</feature>
<keyword evidence="3" id="KW-1185">Reference proteome</keyword>
<dbReference type="KEGG" id="rce:RC1_0867"/>
<evidence type="ECO:0000313" key="3">
    <source>
        <dbReference type="Proteomes" id="UP000001591"/>
    </source>
</evidence>
<dbReference type="HOGENOM" id="CLU_2071260_0_0_5"/>
<dbReference type="Proteomes" id="UP000001591">
    <property type="component" value="Chromosome"/>
</dbReference>
<dbReference type="EMBL" id="CP000613">
    <property type="protein sequence ID" value="ACI98297.1"/>
    <property type="molecule type" value="Genomic_DNA"/>
</dbReference>
<protein>
    <submittedName>
        <fullName evidence="2">Uncharacterized protein</fullName>
    </submittedName>
</protein>
<organism evidence="2 3">
    <name type="scientific">Rhodospirillum centenum (strain ATCC 51521 / SW)</name>
    <dbReference type="NCBI Taxonomy" id="414684"/>
    <lineage>
        <taxon>Bacteria</taxon>
        <taxon>Pseudomonadati</taxon>
        <taxon>Pseudomonadota</taxon>
        <taxon>Alphaproteobacteria</taxon>
        <taxon>Rhodospirillales</taxon>
        <taxon>Rhodospirillaceae</taxon>
        <taxon>Rhodospirillum</taxon>
    </lineage>
</organism>
<dbReference type="STRING" id="414684.RC1_0867"/>
<reference evidence="2 3" key="1">
    <citation type="journal article" date="2010" name="BMC Genomics">
        <title>Metabolic flexibility revealed in the genome of the cyst-forming alpha-1 proteobacterium Rhodospirillum centenum.</title>
        <authorList>
            <person name="Lu Y.K."/>
            <person name="Marden J."/>
            <person name="Han M."/>
            <person name="Swingley W.D."/>
            <person name="Mastrian S.D."/>
            <person name="Chowdhury S.R."/>
            <person name="Hao J."/>
            <person name="Helmy T."/>
            <person name="Kim S."/>
            <person name="Kurdoglu A.A."/>
            <person name="Matthies H.J."/>
            <person name="Rollo D."/>
            <person name="Stothard P."/>
            <person name="Blankenship R.E."/>
            <person name="Bauer C.E."/>
            <person name="Touchman J.W."/>
        </authorList>
    </citation>
    <scope>NUCLEOTIDE SEQUENCE [LARGE SCALE GENOMIC DNA]</scope>
    <source>
        <strain evidence="3">ATCC 51521 / SW</strain>
    </source>
</reference>
<name>B6IS61_RHOCS</name>